<comment type="caution">
    <text evidence="1">The sequence shown here is derived from an EMBL/GenBank/DDBJ whole genome shotgun (WGS) entry which is preliminary data.</text>
</comment>
<gene>
    <name evidence="1" type="ORF">Dace_2188</name>
</gene>
<dbReference type="EMBL" id="AAEW02000007">
    <property type="protein sequence ID" value="EAT15889.1"/>
    <property type="molecule type" value="Genomic_DNA"/>
</dbReference>
<dbReference type="AlphaFoldDB" id="Q1K0Q2"/>
<dbReference type="InterPro" id="IPR029069">
    <property type="entry name" value="HotDog_dom_sf"/>
</dbReference>
<reference evidence="1" key="1">
    <citation type="submission" date="2006-05" db="EMBL/GenBank/DDBJ databases">
        <title>Annotation of the draft genome assembly of Desulfuromonas acetoxidans DSM 684.</title>
        <authorList>
            <consortium name="US DOE Joint Genome Institute (JGI-ORNL)"/>
            <person name="Larimer F."/>
            <person name="Land M."/>
            <person name="Hauser L."/>
        </authorList>
    </citation>
    <scope>NUCLEOTIDE SEQUENCE [LARGE SCALE GENOMIC DNA]</scope>
    <source>
        <strain evidence="1">DSM 684</strain>
    </source>
</reference>
<accession>Q1K0Q2</accession>
<dbReference type="RefSeq" id="WP_005999637.1">
    <property type="nucleotide sequence ID" value="NZ_AAEW02000007.1"/>
</dbReference>
<proteinExistence type="predicted"/>
<evidence type="ECO:0000313" key="1">
    <source>
        <dbReference type="EMBL" id="EAT15889.1"/>
    </source>
</evidence>
<dbReference type="SUPFAM" id="SSF54637">
    <property type="entry name" value="Thioesterase/thiol ester dehydrase-isomerase"/>
    <property type="match status" value="1"/>
</dbReference>
<dbReference type="Pfam" id="PF22817">
    <property type="entry name" value="ApeP-like"/>
    <property type="match status" value="1"/>
</dbReference>
<sequence length="146" mass="15741">MTSTTITMALPMAAQKLLPHRPPMLLVDALVAFTPGCGTVVSEVHAEDLFVCEDGSLEPVAFIELIAQSYAAIKGYEDTLNGVPVREGFLVGGRQVKLLSKAHVGDRLTIDIETSGQLEGFCVVDGVVRCEEEILAEGSIKLWIRD</sequence>
<dbReference type="Proteomes" id="UP000005695">
    <property type="component" value="Unassembled WGS sequence"/>
</dbReference>
<dbReference type="Gene3D" id="3.10.129.10">
    <property type="entry name" value="Hotdog Thioesterase"/>
    <property type="match status" value="1"/>
</dbReference>
<protein>
    <submittedName>
        <fullName evidence="1">Beta-hydroxyacyl-(Acyl-carrier-protein) dehydratase, FabA/FabZ</fullName>
    </submittedName>
</protein>
<name>Q1K0Q2_DESA6</name>
<dbReference type="InterPro" id="IPR016776">
    <property type="entry name" value="ApeP-like_dehydratase"/>
</dbReference>
<keyword evidence="2" id="KW-1185">Reference proteome</keyword>
<reference evidence="1" key="2">
    <citation type="submission" date="2006-05" db="EMBL/GenBank/DDBJ databases">
        <title>Sequencing of the draft genome and assembly of Desulfuromonas acetoxidans DSM 684.</title>
        <authorList>
            <consortium name="US DOE Joint Genome Institute (JGI-PGF)"/>
            <person name="Copeland A."/>
            <person name="Lucas S."/>
            <person name="Lapidus A."/>
            <person name="Barry K."/>
            <person name="Detter J.C."/>
            <person name="Glavina del Rio T."/>
            <person name="Hammon N."/>
            <person name="Israni S."/>
            <person name="Dalin E."/>
            <person name="Tice H."/>
            <person name="Bruce D."/>
            <person name="Pitluck S."/>
            <person name="Richardson P."/>
        </authorList>
    </citation>
    <scope>NUCLEOTIDE SEQUENCE [LARGE SCALE GENOMIC DNA]</scope>
    <source>
        <strain evidence="1">DSM 684</strain>
    </source>
</reference>
<evidence type="ECO:0000313" key="2">
    <source>
        <dbReference type="Proteomes" id="UP000005695"/>
    </source>
</evidence>
<dbReference type="OrthoDB" id="5402427at2"/>
<organism evidence="1 2">
    <name type="scientific">Desulfuromonas acetoxidans (strain DSM 684 / 11070)</name>
    <dbReference type="NCBI Taxonomy" id="281689"/>
    <lineage>
        <taxon>Bacteria</taxon>
        <taxon>Pseudomonadati</taxon>
        <taxon>Thermodesulfobacteriota</taxon>
        <taxon>Desulfuromonadia</taxon>
        <taxon>Desulfuromonadales</taxon>
        <taxon>Desulfuromonadaceae</taxon>
        <taxon>Desulfuromonas</taxon>
    </lineage>
</organism>